<sequence length="149" mass="17246">MKDLTSEKQLPSISDQMFLYFRKKAAVAYFFDELPNTKLMKLFASSEPLIWIIEALGFLVTASYTEDKYGVVQKSLSKIICLFLDLKMAEEKLPIGLVGIRTYVRDPQGRYDHIHQRLNLKTAVNNSLHRIAITFKNDINGIYIPEEYH</sequence>
<keyword evidence="11" id="KW-0472">Membrane</keyword>
<dbReference type="PANTHER" id="PTHR13269">
    <property type="entry name" value="NUCLEOPORIN NDC1"/>
    <property type="match status" value="1"/>
</dbReference>
<keyword evidence="10" id="KW-0906">Nuclear pore complex</keyword>
<dbReference type="GO" id="GO:0006999">
    <property type="term" value="P:nuclear pore organization"/>
    <property type="evidence" value="ECO:0007669"/>
    <property type="project" value="TreeGrafter"/>
</dbReference>
<dbReference type="PANTHER" id="PTHR13269:SF6">
    <property type="entry name" value="NUCLEOPORIN NDC1"/>
    <property type="match status" value="1"/>
</dbReference>
<keyword evidence="14" id="KW-1185">Reference proteome</keyword>
<proteinExistence type="inferred from homology"/>
<evidence type="ECO:0000313" key="13">
    <source>
        <dbReference type="EMBL" id="KFM73007.1"/>
    </source>
</evidence>
<evidence type="ECO:0000256" key="6">
    <source>
        <dbReference type="ARBA" id="ARBA00022816"/>
    </source>
</evidence>
<protein>
    <submittedName>
        <fullName evidence="13">Nucleoporin NDC1</fullName>
    </submittedName>
</protein>
<dbReference type="STRING" id="407821.A0A087U6L8"/>
<keyword evidence="6" id="KW-0509">mRNA transport</keyword>
<dbReference type="OrthoDB" id="67850at2759"/>
<keyword evidence="9" id="KW-0811">Translocation</keyword>
<dbReference type="GO" id="GO:0031965">
    <property type="term" value="C:nuclear membrane"/>
    <property type="evidence" value="ECO:0007669"/>
    <property type="project" value="UniProtKB-SubCell"/>
</dbReference>
<evidence type="ECO:0000256" key="7">
    <source>
        <dbReference type="ARBA" id="ARBA00022927"/>
    </source>
</evidence>
<dbReference type="Proteomes" id="UP000054359">
    <property type="component" value="Unassembled WGS sequence"/>
</dbReference>
<evidence type="ECO:0000256" key="3">
    <source>
        <dbReference type="ARBA" id="ARBA00005760"/>
    </source>
</evidence>
<keyword evidence="4" id="KW-0813">Transport</keyword>
<feature type="non-terminal residue" evidence="13">
    <location>
        <position position="149"/>
    </location>
</feature>
<dbReference type="EMBL" id="KK118463">
    <property type="protein sequence ID" value="KFM73007.1"/>
    <property type="molecule type" value="Genomic_DNA"/>
</dbReference>
<gene>
    <name evidence="13" type="ORF">X975_03265</name>
</gene>
<dbReference type="GO" id="GO:0051028">
    <property type="term" value="P:mRNA transport"/>
    <property type="evidence" value="ECO:0007669"/>
    <property type="project" value="UniProtKB-KW"/>
</dbReference>
<dbReference type="GO" id="GO:0015031">
    <property type="term" value="P:protein transport"/>
    <property type="evidence" value="ECO:0007669"/>
    <property type="project" value="UniProtKB-KW"/>
</dbReference>
<dbReference type="GO" id="GO:0030674">
    <property type="term" value="F:protein-macromolecule adaptor activity"/>
    <property type="evidence" value="ECO:0007669"/>
    <property type="project" value="TreeGrafter"/>
</dbReference>
<reference evidence="13 14" key="1">
    <citation type="submission" date="2013-11" db="EMBL/GenBank/DDBJ databases">
        <title>Genome sequencing of Stegodyphus mimosarum.</title>
        <authorList>
            <person name="Bechsgaard J."/>
        </authorList>
    </citation>
    <scope>NUCLEOTIDE SEQUENCE [LARGE SCALE GENOMIC DNA]</scope>
</reference>
<evidence type="ECO:0000256" key="1">
    <source>
        <dbReference type="ARBA" id="ARBA00004232"/>
    </source>
</evidence>
<dbReference type="InterPro" id="IPR019049">
    <property type="entry name" value="Nucleoporin_prot_Ndc1/Nup"/>
</dbReference>
<evidence type="ECO:0000256" key="12">
    <source>
        <dbReference type="ARBA" id="ARBA00023242"/>
    </source>
</evidence>
<evidence type="ECO:0000256" key="4">
    <source>
        <dbReference type="ARBA" id="ARBA00022448"/>
    </source>
</evidence>
<evidence type="ECO:0000256" key="11">
    <source>
        <dbReference type="ARBA" id="ARBA00023136"/>
    </source>
</evidence>
<keyword evidence="5" id="KW-0812">Transmembrane</keyword>
<name>A0A087U6L8_STEMI</name>
<evidence type="ECO:0000256" key="9">
    <source>
        <dbReference type="ARBA" id="ARBA00023010"/>
    </source>
</evidence>
<comment type="subcellular location">
    <subcellularLocation>
        <location evidence="1">Nucleus membrane</location>
        <topology evidence="1">Multi-pass membrane protein</topology>
    </subcellularLocation>
    <subcellularLocation>
        <location evidence="2">Nucleus</location>
        <location evidence="2">Nuclear pore complex</location>
    </subcellularLocation>
</comment>
<keyword evidence="12" id="KW-0539">Nucleus</keyword>
<dbReference type="Pfam" id="PF09531">
    <property type="entry name" value="Ndc1_Nup"/>
    <property type="match status" value="1"/>
</dbReference>
<evidence type="ECO:0000313" key="14">
    <source>
        <dbReference type="Proteomes" id="UP000054359"/>
    </source>
</evidence>
<accession>A0A087U6L8</accession>
<comment type="similarity">
    <text evidence="3">Belongs to the NDC1 family.</text>
</comment>
<dbReference type="GO" id="GO:0070762">
    <property type="term" value="C:nuclear pore transmembrane ring"/>
    <property type="evidence" value="ECO:0007669"/>
    <property type="project" value="TreeGrafter"/>
</dbReference>
<evidence type="ECO:0000256" key="10">
    <source>
        <dbReference type="ARBA" id="ARBA00023132"/>
    </source>
</evidence>
<evidence type="ECO:0000256" key="2">
    <source>
        <dbReference type="ARBA" id="ARBA00004567"/>
    </source>
</evidence>
<keyword evidence="8" id="KW-1133">Transmembrane helix</keyword>
<evidence type="ECO:0000256" key="5">
    <source>
        <dbReference type="ARBA" id="ARBA00022692"/>
    </source>
</evidence>
<evidence type="ECO:0000256" key="8">
    <source>
        <dbReference type="ARBA" id="ARBA00022989"/>
    </source>
</evidence>
<organism evidence="13 14">
    <name type="scientific">Stegodyphus mimosarum</name>
    <name type="common">African social velvet spider</name>
    <dbReference type="NCBI Taxonomy" id="407821"/>
    <lineage>
        <taxon>Eukaryota</taxon>
        <taxon>Metazoa</taxon>
        <taxon>Ecdysozoa</taxon>
        <taxon>Arthropoda</taxon>
        <taxon>Chelicerata</taxon>
        <taxon>Arachnida</taxon>
        <taxon>Araneae</taxon>
        <taxon>Araneomorphae</taxon>
        <taxon>Entelegynae</taxon>
        <taxon>Eresoidea</taxon>
        <taxon>Eresidae</taxon>
        <taxon>Stegodyphus</taxon>
    </lineage>
</organism>
<keyword evidence="7" id="KW-0653">Protein transport</keyword>
<dbReference type="AlphaFoldDB" id="A0A087U6L8"/>